<reference evidence="7" key="1">
    <citation type="submission" date="2021-01" db="EMBL/GenBank/DDBJ databases">
        <authorList>
            <person name="Kaushik A."/>
        </authorList>
    </citation>
    <scope>NUCLEOTIDE SEQUENCE</scope>
    <source>
        <strain evidence="7">AG3-T5</strain>
    </source>
</reference>
<evidence type="ECO:0000256" key="2">
    <source>
        <dbReference type="ARBA" id="ARBA00022692"/>
    </source>
</evidence>
<feature type="repeat" description="Solcar" evidence="5">
    <location>
        <begin position="137"/>
        <end position="218"/>
    </location>
</feature>
<dbReference type="Pfam" id="PF00153">
    <property type="entry name" value="Mito_carr"/>
    <property type="match status" value="2"/>
</dbReference>
<comment type="subcellular location">
    <subcellularLocation>
        <location evidence="1">Membrane</location>
        <topology evidence="1">Multi-pass membrane protein</topology>
    </subcellularLocation>
</comment>
<dbReference type="AlphaFoldDB" id="A0A8H3BHY0"/>
<name>A0A8H3BHY0_9AGAM</name>
<dbReference type="GO" id="GO:1904983">
    <property type="term" value="P:glycine import into mitochondrion"/>
    <property type="evidence" value="ECO:0007669"/>
    <property type="project" value="TreeGrafter"/>
</dbReference>
<proteinExistence type="inferred from homology"/>
<dbReference type="GO" id="GO:0005739">
    <property type="term" value="C:mitochondrion"/>
    <property type="evidence" value="ECO:0007669"/>
    <property type="project" value="TreeGrafter"/>
</dbReference>
<dbReference type="GO" id="GO:0015187">
    <property type="term" value="F:glycine transmembrane transporter activity"/>
    <property type="evidence" value="ECO:0007669"/>
    <property type="project" value="TreeGrafter"/>
</dbReference>
<feature type="repeat" description="Solcar" evidence="5">
    <location>
        <begin position="34"/>
        <end position="110"/>
    </location>
</feature>
<evidence type="ECO:0000256" key="6">
    <source>
        <dbReference type="RuleBase" id="RU000488"/>
    </source>
</evidence>
<evidence type="ECO:0000256" key="1">
    <source>
        <dbReference type="ARBA" id="ARBA00004141"/>
    </source>
</evidence>
<dbReference type="GO" id="GO:0016020">
    <property type="term" value="C:membrane"/>
    <property type="evidence" value="ECO:0007669"/>
    <property type="project" value="UniProtKB-SubCell"/>
</dbReference>
<dbReference type="EMBL" id="CAJMWW010000192">
    <property type="protein sequence ID" value="CAE6456522.1"/>
    <property type="molecule type" value="Genomic_DNA"/>
</dbReference>
<dbReference type="PROSITE" id="PS50920">
    <property type="entry name" value="SOLCAR"/>
    <property type="match status" value="2"/>
</dbReference>
<keyword evidence="6" id="KW-0813">Transport</keyword>
<accession>A0A8H3BHY0</accession>
<comment type="caution">
    <text evidence="7">The sequence shown here is derived from an EMBL/GenBank/DDBJ whole genome shotgun (WGS) entry which is preliminary data.</text>
</comment>
<evidence type="ECO:0000313" key="7">
    <source>
        <dbReference type="EMBL" id="CAE6456522.1"/>
    </source>
</evidence>
<keyword evidence="4 5" id="KW-0472">Membrane</keyword>
<dbReference type="PANTHER" id="PTHR46181:SF3">
    <property type="entry name" value="MITOCHONDRIAL GLYCINE TRANSPORTER"/>
    <property type="match status" value="1"/>
</dbReference>
<dbReference type="InterPro" id="IPR018108">
    <property type="entry name" value="MCP_transmembrane"/>
</dbReference>
<sequence length="221" mass="23207">MATQSAAQHLASEKIRCTVRVCLVCCAPTTGPTQDSATEGRSWKVGGISWTSRSVLDKLSRGLTGILGIARSTVEKKGVLGLWRGLTPTVARSVPGVAIYFYALQSVRVRLVKISSLAAPSPTASEKGSALPKLTPGANLASGACTRVAVGFLLSPLAILKARFESGAFEYTSIPQGLKSLVQTSGVRGLWQGFLPSIFRDAPYAGLFVASYEAAKNYGGK</sequence>
<gene>
    <name evidence="7" type="ORF">RDB_LOCUS139711</name>
</gene>
<protein>
    <submittedName>
        <fullName evidence="7">Uncharacterized protein</fullName>
    </submittedName>
</protein>
<dbReference type="InterPro" id="IPR023395">
    <property type="entry name" value="MCP_dom_sf"/>
</dbReference>
<evidence type="ECO:0000256" key="4">
    <source>
        <dbReference type="ARBA" id="ARBA00023136"/>
    </source>
</evidence>
<comment type="similarity">
    <text evidence="6">Belongs to the mitochondrial carrier (TC 2.A.29) family.</text>
</comment>
<keyword evidence="3" id="KW-1133">Transmembrane helix</keyword>
<dbReference type="PANTHER" id="PTHR46181">
    <property type="entry name" value="MITOCHONDRIAL GLYCINE TRANSPORTER"/>
    <property type="match status" value="1"/>
</dbReference>
<dbReference type="Gene3D" id="1.50.40.10">
    <property type="entry name" value="Mitochondrial carrier domain"/>
    <property type="match status" value="1"/>
</dbReference>
<dbReference type="Proteomes" id="UP000663841">
    <property type="component" value="Unassembled WGS sequence"/>
</dbReference>
<evidence type="ECO:0000256" key="5">
    <source>
        <dbReference type="PROSITE-ProRule" id="PRU00282"/>
    </source>
</evidence>
<organism evidence="7 8">
    <name type="scientific">Rhizoctonia solani</name>
    <dbReference type="NCBI Taxonomy" id="456999"/>
    <lineage>
        <taxon>Eukaryota</taxon>
        <taxon>Fungi</taxon>
        <taxon>Dikarya</taxon>
        <taxon>Basidiomycota</taxon>
        <taxon>Agaricomycotina</taxon>
        <taxon>Agaricomycetes</taxon>
        <taxon>Cantharellales</taxon>
        <taxon>Ceratobasidiaceae</taxon>
        <taxon>Rhizoctonia</taxon>
    </lineage>
</organism>
<dbReference type="SUPFAM" id="SSF103506">
    <property type="entry name" value="Mitochondrial carrier"/>
    <property type="match status" value="1"/>
</dbReference>
<evidence type="ECO:0000313" key="8">
    <source>
        <dbReference type="Proteomes" id="UP000663841"/>
    </source>
</evidence>
<keyword evidence="2 5" id="KW-0812">Transmembrane</keyword>
<evidence type="ECO:0000256" key="3">
    <source>
        <dbReference type="ARBA" id="ARBA00022989"/>
    </source>
</evidence>